<name>A0A915KJ12_ROMCU</name>
<protein>
    <submittedName>
        <fullName evidence="2">Uncharacterized protein</fullName>
    </submittedName>
</protein>
<keyword evidence="1" id="KW-1185">Reference proteome</keyword>
<dbReference type="WBParaSite" id="nRc.2.0.1.t38744-RA">
    <property type="protein sequence ID" value="nRc.2.0.1.t38744-RA"/>
    <property type="gene ID" value="nRc.2.0.1.g38744"/>
</dbReference>
<accession>A0A915KJ12</accession>
<evidence type="ECO:0000313" key="1">
    <source>
        <dbReference type="Proteomes" id="UP000887565"/>
    </source>
</evidence>
<sequence>MNRNFMERLLWTMTTTTRSFTSRRIVINFSSLYNIGKFLCLFTFLLNISFTTAKKWTIDELNSLSFPYSMDNDDQYSDVCKAGIV</sequence>
<reference evidence="2" key="1">
    <citation type="submission" date="2022-11" db="UniProtKB">
        <authorList>
            <consortium name="WormBaseParasite"/>
        </authorList>
    </citation>
    <scope>IDENTIFICATION</scope>
</reference>
<organism evidence="1 2">
    <name type="scientific">Romanomermis culicivorax</name>
    <name type="common">Nematode worm</name>
    <dbReference type="NCBI Taxonomy" id="13658"/>
    <lineage>
        <taxon>Eukaryota</taxon>
        <taxon>Metazoa</taxon>
        <taxon>Ecdysozoa</taxon>
        <taxon>Nematoda</taxon>
        <taxon>Enoplea</taxon>
        <taxon>Dorylaimia</taxon>
        <taxon>Mermithida</taxon>
        <taxon>Mermithoidea</taxon>
        <taxon>Mermithidae</taxon>
        <taxon>Romanomermis</taxon>
    </lineage>
</organism>
<dbReference type="Proteomes" id="UP000887565">
    <property type="component" value="Unplaced"/>
</dbReference>
<proteinExistence type="predicted"/>
<evidence type="ECO:0000313" key="2">
    <source>
        <dbReference type="WBParaSite" id="nRc.2.0.1.t38744-RA"/>
    </source>
</evidence>
<dbReference type="AlphaFoldDB" id="A0A915KJ12"/>